<keyword evidence="3" id="KW-1185">Reference proteome</keyword>
<comment type="caution">
    <text evidence="2">The sequence shown here is derived from an EMBL/GenBank/DDBJ whole genome shotgun (WGS) entry which is preliminary data.</text>
</comment>
<gene>
    <name evidence="2" type="ORF">M9R61_18200</name>
</gene>
<dbReference type="InterPro" id="IPR011528">
    <property type="entry name" value="NERD"/>
</dbReference>
<dbReference type="RefSeq" id="WP_269923235.1">
    <property type="nucleotide sequence ID" value="NZ_JAMKBI010000017.1"/>
</dbReference>
<dbReference type="Pfam" id="PF08378">
    <property type="entry name" value="NERD"/>
    <property type="match status" value="1"/>
</dbReference>
<evidence type="ECO:0000313" key="2">
    <source>
        <dbReference type="EMBL" id="MCZ8535239.1"/>
    </source>
</evidence>
<accession>A0A9X3LF77</accession>
<reference evidence="2" key="1">
    <citation type="submission" date="2022-05" db="EMBL/GenBank/DDBJ databases">
        <authorList>
            <person name="Colautti A."/>
            <person name="Iacumin L."/>
        </authorList>
    </citation>
    <scope>NUCLEOTIDE SEQUENCE</scope>
    <source>
        <strain evidence="2">DSM 30747</strain>
    </source>
</reference>
<proteinExistence type="predicted"/>
<protein>
    <submittedName>
        <fullName evidence="2">NERD domain-containing protein</fullName>
    </submittedName>
</protein>
<feature type="domain" description="NERD" evidence="1">
    <location>
        <begin position="41"/>
        <end position="161"/>
    </location>
</feature>
<dbReference type="PROSITE" id="PS50965">
    <property type="entry name" value="NERD"/>
    <property type="match status" value="1"/>
</dbReference>
<dbReference type="EMBL" id="JAMKBI010000017">
    <property type="protein sequence ID" value="MCZ8535239.1"/>
    <property type="molecule type" value="Genomic_DNA"/>
</dbReference>
<dbReference type="AlphaFoldDB" id="A0A9X3LF77"/>
<evidence type="ECO:0000259" key="1">
    <source>
        <dbReference type="PROSITE" id="PS50965"/>
    </source>
</evidence>
<evidence type="ECO:0000313" key="3">
    <source>
        <dbReference type="Proteomes" id="UP001152172"/>
    </source>
</evidence>
<dbReference type="Proteomes" id="UP001152172">
    <property type="component" value="Unassembled WGS sequence"/>
</dbReference>
<name>A0A9X3LF77_9BACI</name>
<organism evidence="2 3">
    <name type="scientific">Psychrobacillus psychrodurans</name>
    <dbReference type="NCBI Taxonomy" id="126157"/>
    <lineage>
        <taxon>Bacteria</taxon>
        <taxon>Bacillati</taxon>
        <taxon>Bacillota</taxon>
        <taxon>Bacilli</taxon>
        <taxon>Bacillales</taxon>
        <taxon>Bacillaceae</taxon>
        <taxon>Psychrobacillus</taxon>
    </lineage>
</organism>
<sequence>MIIKQYSPSKYVARMSELIERLSPQHPQYTRISKEIGAIKAGDYGEEVIYKVLEQMKIPYKCYIFHKVFLVAEFAFELDFLIITPYGVVILEVKNIIGELEFSTNPSQLIQRKEDGRITKYPCPANQLNEYKHQLSQFFLQYNISVPIHGVVIFASRNSFVKHSVSGVKIMYRNEMRSYLRHFPENSSTLSQEEMEKIKEVLLRSTYSPPSIPLIEHFSISLKDLKLGVKCESCGFIGMQKIARTWYCPTCKENNSYAHKKAVSTYFSLCKETITNKECREFLLLNNRYEAKRILSSSDLVKYGKGSNTYYTNYSSKNR</sequence>